<comment type="catalytic activity">
    <reaction evidence="1">
        <text>ATP-dependent breakage, passage and rejoining of double-stranded DNA.</text>
        <dbReference type="EC" id="5.6.2.2"/>
    </reaction>
</comment>
<evidence type="ECO:0000256" key="5">
    <source>
        <dbReference type="ARBA" id="ARBA00022741"/>
    </source>
</evidence>
<dbReference type="Gene3D" id="3.40.50.670">
    <property type="match status" value="1"/>
</dbReference>
<evidence type="ECO:0000256" key="3">
    <source>
        <dbReference type="ARBA" id="ARBA00012895"/>
    </source>
</evidence>
<evidence type="ECO:0000256" key="9">
    <source>
        <dbReference type="ARBA" id="ARBA00023125"/>
    </source>
</evidence>
<evidence type="ECO:0000256" key="1">
    <source>
        <dbReference type="ARBA" id="ARBA00000185"/>
    </source>
</evidence>
<dbReference type="GO" id="GO:0006265">
    <property type="term" value="P:DNA topological change"/>
    <property type="evidence" value="ECO:0007669"/>
    <property type="project" value="InterPro"/>
</dbReference>
<keyword evidence="9" id="KW-0238">DNA-binding</keyword>
<keyword evidence="4" id="KW-0479">Metal-binding</keyword>
<dbReference type="InterPro" id="IPR020568">
    <property type="entry name" value="Ribosomal_Su5_D2-typ_SF"/>
</dbReference>
<dbReference type="InterPro" id="IPR013759">
    <property type="entry name" value="Topo_IIA_B_C"/>
</dbReference>
<dbReference type="Pfam" id="PF00204">
    <property type="entry name" value="DNA_gyraseB"/>
    <property type="match status" value="1"/>
</dbReference>
<sequence>NSLVKLPQPQFEGQTKAKLGNPEVKSQVESVVADGLSLYLEQHPDEAKTIIARCLISAKAREAARKARELVFKKSSFEISVLPGKLADCSEKDPSLCELYLVEGESAGGSAKQGRNRQFQAILPLKGKILNVEKATKDKIVQHEEIRAVVTALRANTDGQPDLSKLRYHKIILMTDADVDGSHIRTLLLTFFHRYMLELITHGYLYLAQPPLYRIHAGKQSFWIYSEQQKEEVLQKLQDNKKVEIQRYKGLGEMNPEQLWETTMNPETRTLLKVTLEDAIAADGIFTLLMGPEVAPRKSFIQAHAQSVRNLDI</sequence>
<dbReference type="PRINTS" id="PR01159">
    <property type="entry name" value="DNAGYRASEB"/>
</dbReference>
<evidence type="ECO:0000256" key="2">
    <source>
        <dbReference type="ARBA" id="ARBA00010708"/>
    </source>
</evidence>
<evidence type="ECO:0000259" key="11">
    <source>
        <dbReference type="PROSITE" id="PS50880"/>
    </source>
</evidence>
<keyword evidence="5" id="KW-0547">Nucleotide-binding</keyword>
<dbReference type="GO" id="GO:0003918">
    <property type="term" value="F:DNA topoisomerase type II (double strand cut, ATP-hydrolyzing) activity"/>
    <property type="evidence" value="ECO:0007669"/>
    <property type="project" value="UniProtKB-EC"/>
</dbReference>
<dbReference type="InterPro" id="IPR013760">
    <property type="entry name" value="Topo_IIA-like_dom_sf"/>
</dbReference>
<dbReference type="GO" id="GO:0003677">
    <property type="term" value="F:DNA binding"/>
    <property type="evidence" value="ECO:0007669"/>
    <property type="project" value="UniProtKB-KW"/>
</dbReference>
<dbReference type="InterPro" id="IPR013506">
    <property type="entry name" value="Topo_IIA_bsu_dom2"/>
</dbReference>
<comment type="similarity">
    <text evidence="2">Belongs to the type II topoisomerase GyrB family.</text>
</comment>
<dbReference type="SUPFAM" id="SSF56719">
    <property type="entry name" value="Type II DNA topoisomerase"/>
    <property type="match status" value="1"/>
</dbReference>
<gene>
    <name evidence="12" type="ORF">S01H4_22765</name>
</gene>
<dbReference type="PANTHER" id="PTHR45866:SF1">
    <property type="entry name" value="DNA GYRASE SUBUNIT B, MITOCHONDRIAL"/>
    <property type="match status" value="1"/>
</dbReference>
<evidence type="ECO:0000256" key="6">
    <source>
        <dbReference type="ARBA" id="ARBA00022840"/>
    </source>
</evidence>
<proteinExistence type="inferred from homology"/>
<accession>X1B090</accession>
<protein>
    <recommendedName>
        <fullName evidence="3">DNA topoisomerase (ATP-hydrolyzing)</fullName>
        <ecNumber evidence="3">5.6.2.2</ecNumber>
    </recommendedName>
</protein>
<dbReference type="InterPro" id="IPR006171">
    <property type="entry name" value="TOPRIM_dom"/>
</dbReference>
<keyword evidence="8" id="KW-0799">Topoisomerase</keyword>
<evidence type="ECO:0000256" key="10">
    <source>
        <dbReference type="ARBA" id="ARBA00023235"/>
    </source>
</evidence>
<dbReference type="FunFam" id="3.40.50.670:FF:000002">
    <property type="entry name" value="DNA gyrase subunit B"/>
    <property type="match status" value="1"/>
</dbReference>
<dbReference type="InterPro" id="IPR002288">
    <property type="entry name" value="DNA_gyrase_B_C"/>
</dbReference>
<dbReference type="EC" id="5.6.2.2" evidence="3"/>
<dbReference type="Pfam" id="PF01751">
    <property type="entry name" value="Toprim"/>
    <property type="match status" value="1"/>
</dbReference>
<keyword evidence="6" id="KW-0067">ATP-binding</keyword>
<keyword evidence="10" id="KW-0413">Isomerase</keyword>
<evidence type="ECO:0000256" key="7">
    <source>
        <dbReference type="ARBA" id="ARBA00022842"/>
    </source>
</evidence>
<evidence type="ECO:0000313" key="12">
    <source>
        <dbReference type="EMBL" id="GAG89069.1"/>
    </source>
</evidence>
<dbReference type="GO" id="GO:0046872">
    <property type="term" value="F:metal ion binding"/>
    <property type="evidence" value="ECO:0007669"/>
    <property type="project" value="UniProtKB-KW"/>
</dbReference>
<dbReference type="SUPFAM" id="SSF54211">
    <property type="entry name" value="Ribosomal protein S5 domain 2-like"/>
    <property type="match status" value="1"/>
</dbReference>
<keyword evidence="7" id="KW-0460">Magnesium</keyword>
<name>X1B090_9ZZZZ</name>
<dbReference type="InterPro" id="IPR014721">
    <property type="entry name" value="Ribsml_uS5_D2-typ_fold_subgr"/>
</dbReference>
<reference evidence="12" key="1">
    <citation type="journal article" date="2014" name="Front. Microbiol.">
        <title>High frequency of phylogenetically diverse reductive dehalogenase-homologous genes in deep subseafloor sedimentary metagenomes.</title>
        <authorList>
            <person name="Kawai M."/>
            <person name="Futagami T."/>
            <person name="Toyoda A."/>
            <person name="Takaki Y."/>
            <person name="Nishi S."/>
            <person name="Hori S."/>
            <person name="Arai W."/>
            <person name="Tsubouchi T."/>
            <person name="Morono Y."/>
            <person name="Uchiyama I."/>
            <person name="Ito T."/>
            <person name="Fujiyama A."/>
            <person name="Inagaki F."/>
            <person name="Takami H."/>
        </authorList>
    </citation>
    <scope>NUCLEOTIDE SEQUENCE</scope>
    <source>
        <strain evidence="12">Expedition CK06-06</strain>
    </source>
</reference>
<dbReference type="InterPro" id="IPR000565">
    <property type="entry name" value="Topo_IIA_B"/>
</dbReference>
<feature type="domain" description="Toprim" evidence="11">
    <location>
        <begin position="97"/>
        <end position="211"/>
    </location>
</feature>
<dbReference type="PANTHER" id="PTHR45866">
    <property type="entry name" value="DNA GYRASE/TOPOISOMERASE SUBUNIT B"/>
    <property type="match status" value="1"/>
</dbReference>
<comment type="caution">
    <text evidence="12">The sequence shown here is derived from an EMBL/GenBank/DDBJ whole genome shotgun (WGS) entry which is preliminary data.</text>
</comment>
<dbReference type="Gene3D" id="3.30.230.10">
    <property type="match status" value="1"/>
</dbReference>
<dbReference type="GO" id="GO:0005524">
    <property type="term" value="F:ATP binding"/>
    <property type="evidence" value="ECO:0007669"/>
    <property type="project" value="UniProtKB-KW"/>
</dbReference>
<evidence type="ECO:0000256" key="8">
    <source>
        <dbReference type="ARBA" id="ARBA00023029"/>
    </source>
</evidence>
<dbReference type="InterPro" id="IPR001241">
    <property type="entry name" value="Topo_IIA"/>
</dbReference>
<dbReference type="AlphaFoldDB" id="X1B090"/>
<dbReference type="PROSITE" id="PS50880">
    <property type="entry name" value="TOPRIM"/>
    <property type="match status" value="1"/>
</dbReference>
<dbReference type="EMBL" id="BART01010482">
    <property type="protein sequence ID" value="GAG89069.1"/>
    <property type="molecule type" value="Genomic_DNA"/>
</dbReference>
<dbReference type="SMART" id="SM00433">
    <property type="entry name" value="TOP2c"/>
    <property type="match status" value="1"/>
</dbReference>
<organism evidence="12">
    <name type="scientific">marine sediment metagenome</name>
    <dbReference type="NCBI Taxonomy" id="412755"/>
    <lineage>
        <taxon>unclassified sequences</taxon>
        <taxon>metagenomes</taxon>
        <taxon>ecological metagenomes</taxon>
    </lineage>
</organism>
<feature type="non-terminal residue" evidence="12">
    <location>
        <position position="1"/>
    </location>
</feature>
<dbReference type="Pfam" id="PF00986">
    <property type="entry name" value="DNA_gyraseB_C"/>
    <property type="match status" value="1"/>
</dbReference>
<evidence type="ECO:0000256" key="4">
    <source>
        <dbReference type="ARBA" id="ARBA00022723"/>
    </source>
</evidence>